<evidence type="ECO:0000256" key="12">
    <source>
        <dbReference type="ARBA" id="ARBA00022989"/>
    </source>
</evidence>
<evidence type="ECO:0000256" key="17">
    <source>
        <dbReference type="ARBA" id="ARBA00023180"/>
    </source>
</evidence>
<dbReference type="GO" id="GO:0048009">
    <property type="term" value="P:insulin-like growth factor receptor signaling pathway"/>
    <property type="evidence" value="ECO:0007669"/>
    <property type="project" value="TreeGrafter"/>
</dbReference>
<dbReference type="CDD" id="cd00064">
    <property type="entry name" value="FU"/>
    <property type="match status" value="1"/>
</dbReference>
<feature type="binding site" evidence="20">
    <location>
        <begin position="1137"/>
        <end position="1138"/>
    </location>
    <ligand>
        <name>ATP</name>
        <dbReference type="ChEBI" id="CHEBI:30616"/>
    </ligand>
</feature>
<dbReference type="InterPro" id="IPR016246">
    <property type="entry name" value="Tyr_kinase_insulin-like_rcpt"/>
</dbReference>
<keyword evidence="14" id="KW-0829">Tyrosine-protein kinase</keyword>
<feature type="region of interest" description="Disordered" evidence="23">
    <location>
        <begin position="1315"/>
        <end position="1370"/>
    </location>
</feature>
<dbReference type="CDD" id="cd00063">
    <property type="entry name" value="FN3"/>
    <property type="match status" value="3"/>
</dbReference>
<evidence type="ECO:0000256" key="11">
    <source>
        <dbReference type="ARBA" id="ARBA00022840"/>
    </source>
</evidence>
<comment type="catalytic activity">
    <reaction evidence="18 22">
        <text>L-tyrosyl-[protein] + ATP = O-phospho-L-tyrosyl-[protein] + ADP + H(+)</text>
        <dbReference type="Rhea" id="RHEA:10596"/>
        <dbReference type="Rhea" id="RHEA-COMP:10136"/>
        <dbReference type="Rhea" id="RHEA-COMP:20101"/>
        <dbReference type="ChEBI" id="CHEBI:15378"/>
        <dbReference type="ChEBI" id="CHEBI:30616"/>
        <dbReference type="ChEBI" id="CHEBI:46858"/>
        <dbReference type="ChEBI" id="CHEBI:61978"/>
        <dbReference type="ChEBI" id="CHEBI:456216"/>
        <dbReference type="EC" id="2.7.10.1"/>
    </reaction>
</comment>
<dbReference type="Gene3D" id="3.80.20.20">
    <property type="entry name" value="Receptor L-domain"/>
    <property type="match status" value="2"/>
</dbReference>
<accession>A0A6P7KDM6</accession>
<dbReference type="InterPro" id="IPR020635">
    <property type="entry name" value="Tyr_kinase_cat_dom"/>
</dbReference>
<dbReference type="InterPro" id="IPR001245">
    <property type="entry name" value="Ser-Thr/Tyr_kinase_cat_dom"/>
</dbReference>
<dbReference type="GO" id="GO:0042593">
    <property type="term" value="P:glucose homeostasis"/>
    <property type="evidence" value="ECO:0007669"/>
    <property type="project" value="TreeGrafter"/>
</dbReference>
<feature type="compositionally biased region" description="Polar residues" evidence="23">
    <location>
        <begin position="1330"/>
        <end position="1340"/>
    </location>
</feature>
<keyword evidence="12 24" id="KW-1133">Transmembrane helix</keyword>
<dbReference type="SMART" id="SM00060">
    <property type="entry name" value="FN3"/>
    <property type="match status" value="3"/>
</dbReference>
<evidence type="ECO:0000256" key="22">
    <source>
        <dbReference type="RuleBase" id="RU000312"/>
    </source>
</evidence>
<comment type="subcellular location">
    <subcellularLocation>
        <location evidence="1">Cell membrane</location>
        <topology evidence="1">Single-pass type I membrane protein</topology>
    </subcellularLocation>
</comment>
<evidence type="ECO:0000256" key="4">
    <source>
        <dbReference type="ARBA" id="ARBA00022679"/>
    </source>
</evidence>
<dbReference type="Pfam" id="PF07714">
    <property type="entry name" value="PK_Tyr_Ser-Thr"/>
    <property type="match status" value="1"/>
</dbReference>
<evidence type="ECO:0000256" key="25">
    <source>
        <dbReference type="SAM" id="SignalP"/>
    </source>
</evidence>
<dbReference type="InterPro" id="IPR011009">
    <property type="entry name" value="Kinase-like_dom_sf"/>
</dbReference>
<dbReference type="GO" id="GO:0051897">
    <property type="term" value="P:positive regulation of phosphatidylinositol 3-kinase/protein kinase B signal transduction"/>
    <property type="evidence" value="ECO:0007669"/>
    <property type="project" value="TreeGrafter"/>
</dbReference>
<keyword evidence="11 20" id="KW-0067">ATP-binding</keyword>
<evidence type="ECO:0000256" key="7">
    <source>
        <dbReference type="ARBA" id="ARBA00022729"/>
    </source>
</evidence>
<dbReference type="Gene3D" id="1.10.510.10">
    <property type="entry name" value="Transferase(Phosphotransferase) domain 1"/>
    <property type="match status" value="1"/>
</dbReference>
<dbReference type="FunFam" id="2.10.220.10:FF:000027">
    <property type="entry name" value="Tyrosine-protein kinase receptor"/>
    <property type="match status" value="1"/>
</dbReference>
<keyword evidence="10" id="KW-0418">Kinase</keyword>
<evidence type="ECO:0000256" key="15">
    <source>
        <dbReference type="ARBA" id="ARBA00023157"/>
    </source>
</evidence>
<keyword evidence="17" id="KW-0325">Glycoprotein</keyword>
<feature type="region of interest" description="Disordered" evidence="23">
    <location>
        <begin position="1392"/>
        <end position="1413"/>
    </location>
</feature>
<dbReference type="SUPFAM" id="SSF49265">
    <property type="entry name" value="Fibronectin type III"/>
    <property type="match status" value="3"/>
</dbReference>
<feature type="active site" description="Proton donor/acceptor" evidence="19">
    <location>
        <position position="1133"/>
    </location>
</feature>
<evidence type="ECO:0000256" key="1">
    <source>
        <dbReference type="ARBA" id="ARBA00004251"/>
    </source>
</evidence>
<feature type="binding site" evidence="20 21">
    <location>
        <position position="1033"/>
    </location>
    <ligand>
        <name>ATP</name>
        <dbReference type="ChEBI" id="CHEBI:30616"/>
    </ligand>
</feature>
<evidence type="ECO:0000256" key="18">
    <source>
        <dbReference type="ARBA" id="ARBA00051243"/>
    </source>
</evidence>
<dbReference type="GO" id="GO:0005009">
    <property type="term" value="F:insulin receptor activity"/>
    <property type="evidence" value="ECO:0007669"/>
    <property type="project" value="TreeGrafter"/>
</dbReference>
<evidence type="ECO:0000256" key="13">
    <source>
        <dbReference type="ARBA" id="ARBA00023136"/>
    </source>
</evidence>
<dbReference type="EC" id="2.7.10.1" evidence="22"/>
<dbReference type="InterPro" id="IPR002011">
    <property type="entry name" value="Tyr_kinase_rcpt_2_CS"/>
</dbReference>
<protein>
    <recommendedName>
        <fullName evidence="22">Tyrosine-protein kinase receptor</fullName>
        <ecNumber evidence="22">2.7.10.1</ecNumber>
    </recommendedName>
</protein>
<evidence type="ECO:0000256" key="21">
    <source>
        <dbReference type="PROSITE-ProRule" id="PRU10141"/>
    </source>
</evidence>
<gene>
    <name evidence="30" type="primary">igf1ra</name>
</gene>
<feature type="domain" description="Fibronectin type-III" evidence="27">
    <location>
        <begin position="608"/>
        <end position="708"/>
    </location>
</feature>
<dbReference type="PIRSF" id="PIRSF000620">
    <property type="entry name" value="Insulin_receptor"/>
    <property type="match status" value="1"/>
</dbReference>
<dbReference type="Pfam" id="PF01030">
    <property type="entry name" value="Recep_L_domain"/>
    <property type="match status" value="2"/>
</dbReference>
<dbReference type="InterPro" id="IPR036116">
    <property type="entry name" value="FN3_sf"/>
</dbReference>
<evidence type="ECO:0000256" key="3">
    <source>
        <dbReference type="ARBA" id="ARBA00022553"/>
    </source>
</evidence>
<dbReference type="InterPro" id="IPR017896">
    <property type="entry name" value="4Fe4S_Fe-S-bd"/>
</dbReference>
<comment type="similarity">
    <text evidence="22">Belongs to the protein kinase superfamily. Tyr protein kinase family. Insulin receptor subfamily.</text>
</comment>
<dbReference type="GO" id="GO:0043560">
    <property type="term" value="F:insulin receptor substrate binding"/>
    <property type="evidence" value="ECO:0007669"/>
    <property type="project" value="InterPro"/>
</dbReference>
<keyword evidence="3 22" id="KW-0597">Phosphoprotein</keyword>
<keyword evidence="16 22" id="KW-0675">Receptor</keyword>
<dbReference type="InterPro" id="IPR003961">
    <property type="entry name" value="FN3_dom"/>
</dbReference>
<organism evidence="29 30">
    <name type="scientific">Parambassis ranga</name>
    <name type="common">Indian glassy fish</name>
    <dbReference type="NCBI Taxonomy" id="210632"/>
    <lineage>
        <taxon>Eukaryota</taxon>
        <taxon>Metazoa</taxon>
        <taxon>Chordata</taxon>
        <taxon>Craniata</taxon>
        <taxon>Vertebrata</taxon>
        <taxon>Euteleostomi</taxon>
        <taxon>Actinopterygii</taxon>
        <taxon>Neopterygii</taxon>
        <taxon>Teleostei</taxon>
        <taxon>Neoteleostei</taxon>
        <taxon>Acanthomorphata</taxon>
        <taxon>Ovalentaria</taxon>
        <taxon>Ambassidae</taxon>
        <taxon>Parambassis</taxon>
    </lineage>
</organism>
<dbReference type="FunFam" id="3.80.20.20:FF:000001">
    <property type="entry name" value="Tyrosine-protein kinase receptor"/>
    <property type="match status" value="1"/>
</dbReference>
<dbReference type="FunFam" id="3.30.200.20:FF:000026">
    <property type="entry name" value="Tyrosine-protein kinase receptor"/>
    <property type="match status" value="1"/>
</dbReference>
<name>A0A6P7KDM6_9TELE</name>
<feature type="binding site" evidence="20">
    <location>
        <begin position="1080"/>
        <end position="1086"/>
    </location>
    <ligand>
        <name>ATP</name>
        <dbReference type="ChEBI" id="CHEBI:30616"/>
    </ligand>
</feature>
<keyword evidence="9 20" id="KW-0547">Nucleotide-binding</keyword>
<evidence type="ECO:0000259" key="26">
    <source>
        <dbReference type="PROSITE" id="PS50011"/>
    </source>
</evidence>
<dbReference type="SMART" id="SM00219">
    <property type="entry name" value="TyrKc"/>
    <property type="match status" value="1"/>
</dbReference>
<evidence type="ECO:0000256" key="8">
    <source>
        <dbReference type="ARBA" id="ARBA00022737"/>
    </source>
</evidence>
<dbReference type="PROSITE" id="PS51379">
    <property type="entry name" value="4FE4S_FER_2"/>
    <property type="match status" value="1"/>
</dbReference>
<evidence type="ECO:0000256" key="14">
    <source>
        <dbReference type="ARBA" id="ARBA00023137"/>
    </source>
</evidence>
<dbReference type="PROSITE" id="PS00109">
    <property type="entry name" value="PROTEIN_KINASE_TYR"/>
    <property type="match status" value="1"/>
</dbReference>
<dbReference type="InterPro" id="IPR006211">
    <property type="entry name" value="Furin-like_Cys-rich_dom"/>
</dbReference>
<dbReference type="InParanoid" id="A0A6P7KDM6"/>
<evidence type="ECO:0000256" key="10">
    <source>
        <dbReference type="ARBA" id="ARBA00022777"/>
    </source>
</evidence>
<dbReference type="InterPro" id="IPR009030">
    <property type="entry name" value="Growth_fac_rcpt_cys_sf"/>
</dbReference>
<dbReference type="SMART" id="SM00261">
    <property type="entry name" value="FU"/>
    <property type="match status" value="1"/>
</dbReference>
<keyword evidence="7 25" id="KW-0732">Signal</keyword>
<evidence type="ECO:0000256" key="5">
    <source>
        <dbReference type="ARBA" id="ARBA00022685"/>
    </source>
</evidence>
<dbReference type="PRINTS" id="PR00109">
    <property type="entry name" value="TYRKINASE"/>
</dbReference>
<evidence type="ECO:0000256" key="20">
    <source>
        <dbReference type="PIRSR" id="PIRSR000620-2"/>
    </source>
</evidence>
<dbReference type="GO" id="GO:0046328">
    <property type="term" value="P:regulation of JNK cascade"/>
    <property type="evidence" value="ECO:0007669"/>
    <property type="project" value="TreeGrafter"/>
</dbReference>
<dbReference type="SUPFAM" id="SSF56112">
    <property type="entry name" value="Protein kinase-like (PK-like)"/>
    <property type="match status" value="1"/>
</dbReference>
<feature type="domain" description="Fibronectin type-III" evidence="27">
    <location>
        <begin position="830"/>
        <end position="926"/>
    </location>
</feature>
<keyword evidence="15" id="KW-1015">Disulfide bond</keyword>
<feature type="signal peptide" evidence="25">
    <location>
        <begin position="1"/>
        <end position="32"/>
    </location>
</feature>
<dbReference type="FunFam" id="2.60.40.10:FF:000087">
    <property type="entry name" value="Tyrosine-protein kinase receptor"/>
    <property type="match status" value="1"/>
</dbReference>
<dbReference type="OrthoDB" id="5809444at2759"/>
<dbReference type="RefSeq" id="XP_028287629.1">
    <property type="nucleotide sequence ID" value="XM_028431828.1"/>
</dbReference>
<feature type="transmembrane region" description="Helical" evidence="24">
    <location>
        <begin position="934"/>
        <end position="958"/>
    </location>
</feature>
<evidence type="ECO:0000259" key="28">
    <source>
        <dbReference type="PROSITE" id="PS51379"/>
    </source>
</evidence>
<dbReference type="GO" id="GO:0043410">
    <property type="term" value="P:positive regulation of MAPK cascade"/>
    <property type="evidence" value="ECO:0007669"/>
    <property type="project" value="TreeGrafter"/>
</dbReference>
<keyword evidence="8" id="KW-0677">Repeat</keyword>
<dbReference type="InterPro" id="IPR017441">
    <property type="entry name" value="Protein_kinase_ATP_BS"/>
</dbReference>
<dbReference type="PROSITE" id="PS00239">
    <property type="entry name" value="RECEPTOR_TYR_KIN_II"/>
    <property type="match status" value="1"/>
</dbReference>
<dbReference type="InterPro" id="IPR013783">
    <property type="entry name" value="Ig-like_fold"/>
</dbReference>
<reference evidence="30" key="1">
    <citation type="submission" date="2025-08" db="UniProtKB">
        <authorList>
            <consortium name="RefSeq"/>
        </authorList>
    </citation>
    <scope>IDENTIFICATION</scope>
</reference>
<feature type="domain" description="4Fe-4S ferredoxin-type" evidence="28">
    <location>
        <begin position="314"/>
        <end position="346"/>
    </location>
</feature>
<dbReference type="PANTHER" id="PTHR24416">
    <property type="entry name" value="TYROSINE-PROTEIN KINASE RECEPTOR"/>
    <property type="match status" value="1"/>
</dbReference>
<dbReference type="Proteomes" id="UP000515145">
    <property type="component" value="Chromosome 19"/>
</dbReference>
<evidence type="ECO:0000256" key="6">
    <source>
        <dbReference type="ARBA" id="ARBA00022692"/>
    </source>
</evidence>
<evidence type="ECO:0000259" key="27">
    <source>
        <dbReference type="PROSITE" id="PS50853"/>
    </source>
</evidence>
<keyword evidence="5" id="KW-0165">Cleavage on pair of basic residues</keyword>
<keyword evidence="2" id="KW-1003">Cell membrane</keyword>
<evidence type="ECO:0000256" key="16">
    <source>
        <dbReference type="ARBA" id="ARBA00023170"/>
    </source>
</evidence>
<dbReference type="GO" id="GO:0043548">
    <property type="term" value="F:phosphatidylinositol 3-kinase binding"/>
    <property type="evidence" value="ECO:0007669"/>
    <property type="project" value="InterPro"/>
</dbReference>
<dbReference type="InterPro" id="IPR000719">
    <property type="entry name" value="Prot_kinase_dom"/>
</dbReference>
<dbReference type="GeneID" id="114452495"/>
<dbReference type="CTD" id="245701"/>
<dbReference type="SUPFAM" id="SSF57184">
    <property type="entry name" value="Growth factor receptor domain"/>
    <property type="match status" value="1"/>
</dbReference>
<dbReference type="CDD" id="cd05032">
    <property type="entry name" value="PTKc_InsR_like"/>
    <property type="match status" value="1"/>
</dbReference>
<keyword evidence="13 24" id="KW-0472">Membrane</keyword>
<dbReference type="FunFam" id="2.60.40.10:FF:000108">
    <property type="entry name" value="Tyrosine-protein kinase receptor"/>
    <property type="match status" value="1"/>
</dbReference>
<dbReference type="GO" id="GO:0030424">
    <property type="term" value="C:axon"/>
    <property type="evidence" value="ECO:0007669"/>
    <property type="project" value="TreeGrafter"/>
</dbReference>
<dbReference type="Gene3D" id="3.30.200.20">
    <property type="entry name" value="Phosphorylase Kinase, domain 1"/>
    <property type="match status" value="1"/>
</dbReference>
<dbReference type="PROSITE" id="PS50011">
    <property type="entry name" value="PROTEIN_KINASE_DOM"/>
    <property type="match status" value="1"/>
</dbReference>
<feature type="binding site" evidence="20">
    <location>
        <position position="1009"/>
    </location>
    <ligand>
        <name>ATP</name>
        <dbReference type="ChEBI" id="CHEBI:30616"/>
    </ligand>
</feature>
<evidence type="ECO:0000256" key="9">
    <source>
        <dbReference type="ARBA" id="ARBA00022741"/>
    </source>
</evidence>
<dbReference type="InterPro" id="IPR000494">
    <property type="entry name" value="Rcpt_L-dom"/>
</dbReference>
<evidence type="ECO:0000256" key="24">
    <source>
        <dbReference type="SAM" id="Phobius"/>
    </source>
</evidence>
<dbReference type="InterPro" id="IPR036941">
    <property type="entry name" value="Rcpt_L-dom_sf"/>
</dbReference>
<dbReference type="Gene3D" id="2.10.220.10">
    <property type="entry name" value="Hormone Receptor, Insulin-like Growth Factor Receptor 1, Chain A, domain 2"/>
    <property type="match status" value="1"/>
</dbReference>
<dbReference type="InterPro" id="IPR050122">
    <property type="entry name" value="RTK"/>
</dbReference>
<dbReference type="GO" id="GO:0005899">
    <property type="term" value="C:insulin receptor complex"/>
    <property type="evidence" value="ECO:0007669"/>
    <property type="project" value="TreeGrafter"/>
</dbReference>
<dbReference type="FunFam" id="1.10.510.10:FF:000050">
    <property type="entry name" value="Tyrosine-protein kinase receptor"/>
    <property type="match status" value="1"/>
</dbReference>
<dbReference type="PANTHER" id="PTHR24416:SF106">
    <property type="entry name" value="INSULIN-LIKE GROWTH FACTOR 1 RECEPTOR"/>
    <property type="match status" value="1"/>
</dbReference>
<evidence type="ECO:0000256" key="23">
    <source>
        <dbReference type="SAM" id="MobiDB-lite"/>
    </source>
</evidence>
<feature type="domain" description="Protein kinase" evidence="26">
    <location>
        <begin position="999"/>
        <end position="1272"/>
    </location>
</feature>
<feature type="chain" id="PRO_5028100768" description="Tyrosine-protein kinase receptor" evidence="25">
    <location>
        <begin position="33"/>
        <end position="1413"/>
    </location>
</feature>
<dbReference type="SUPFAM" id="SSF52058">
    <property type="entry name" value="L domain-like"/>
    <property type="match status" value="2"/>
</dbReference>
<evidence type="ECO:0000256" key="2">
    <source>
        <dbReference type="ARBA" id="ARBA00022475"/>
    </source>
</evidence>
<dbReference type="PROSITE" id="PS50853">
    <property type="entry name" value="FN3"/>
    <property type="match status" value="2"/>
</dbReference>
<dbReference type="InterPro" id="IPR008266">
    <property type="entry name" value="Tyr_kinase_AS"/>
</dbReference>
<keyword evidence="29" id="KW-1185">Reference proteome</keyword>
<dbReference type="Gene3D" id="2.60.40.10">
    <property type="entry name" value="Immunoglobulins"/>
    <property type="match status" value="4"/>
</dbReference>
<evidence type="ECO:0000313" key="29">
    <source>
        <dbReference type="Proteomes" id="UP000515145"/>
    </source>
</evidence>
<evidence type="ECO:0000256" key="19">
    <source>
        <dbReference type="PIRSR" id="PIRSR000620-1"/>
    </source>
</evidence>
<dbReference type="PROSITE" id="PS00107">
    <property type="entry name" value="PROTEIN_KINASE_ATP"/>
    <property type="match status" value="1"/>
</dbReference>
<dbReference type="InterPro" id="IPR006212">
    <property type="entry name" value="Furin_repeat"/>
</dbReference>
<dbReference type="GO" id="GO:0005524">
    <property type="term" value="F:ATP binding"/>
    <property type="evidence" value="ECO:0007669"/>
    <property type="project" value="UniProtKB-UniRule"/>
</dbReference>
<proteinExistence type="inferred from homology"/>
<evidence type="ECO:0000313" key="30">
    <source>
        <dbReference type="RefSeq" id="XP_028287629.1"/>
    </source>
</evidence>
<dbReference type="Pfam" id="PF00757">
    <property type="entry name" value="Furin-like"/>
    <property type="match status" value="1"/>
</dbReference>
<dbReference type="FunFam" id="3.80.20.20:FF:000002">
    <property type="entry name" value="Tyrosine-protein kinase receptor"/>
    <property type="match status" value="1"/>
</dbReference>
<sequence>MCRSSVTRMGSPTLFWGLILSVSTICIWSTYGEICGPSIDIRNDISELKRLENCTVVEGYLQILLINDKTSSDHQEILSSLSFPKLTVITDYLLLFRVSGLDSLSALFPNLTVIRGRNLFYNYALVIYEMTSLKDIGLYNLRNITRGAMRIEKNPELCYLDSVDWSLIMDAEFNNVINGNKKAKECDNVCPGIGEKHTLCQRTSFNDNYDYRCWTSTQCQKVCPGHCKLACTDKGECCHSQCLGSCTEPNNDMACSACLHYNHEDRCVPDCPAGTYMFEGWRCITMELCSQVHLPSDTHFVIHNGECMPDCPSGFTRNDTNRMLCSACNGLCDKVCTSPVIDSVDAAQSLKECTVIEGNLDINIRRGNNIASELENFMGLIQKVTGYVKIRHSHALGSLSFLKSLREISGQELIDNMYSFSAVNNQDLQSLWDWSQHNLTIRSGRLFFRQNPKLCLNEIRKMWDKTGISVEPEEGDFLNNGERASCESYILKFKSNVTTSHSIRLTWERYQALGGLISSIVYYKESPFQNITATDGQDGCRSNSWHMVDVDLPEDKNTDPKVHLQHLKPWTQYAIFVKVYKLQTEVKDISGAKSDIIYIRTRPSSPSMPRDARAYANSSTMMVVKWSPPAFPNGNLSYFLVRWQQQPEDRELYQHNYCSKELKIPIRIPASGITDMEENSKPTKSDTAGRENGPCCACQKTPEEKDREKDDRVFFKVFENFLHNAIFLPRPPDRRRRDVFGVANTTLFLEGGRGNTTLGSGDNSTDGVPPVIEYPFLEDKSREDFLEIPNLRPFTVYRLDIHACNEEVGRCSAGAFVFARTKPAVKADDIPGKVIYERSDKVEGCVVLHWPEPIMPNGLILMYEIKFRLGTEPEKHRCVSRQQYREHKGARLTNLGSGNYSARVRATSLAGNGSWTESVFFYVHPPSRDGGVTFYLVIIIPILVTLFIASLTTILFFVNKKRNSDRLGNGVLYASVNPEYISAAEMYVPDEWEVAREKITMHRELGQGSFGMVYEGMAKGVVKDEPETRVAIKTVNESASMRERIEFLNEASVMKEFNCHHVVRLLGVVSQGQPTLVIMELMTRGDLKSHLRSLRKENATSQVLPPLKKMIQMAGEIADGMAYLNANKFVHRDLAARNCMVAEDFTVKIGDFGMTRDIYETDYYRKGGKGLLPVRWMSPESLKDGVFTTMSDVWSFGVVLWEIATLAEQPYQGMSNEQVLRFVMEGGLLDKPDNCPDMLFELMRMCWQYNPKMRPSFLEIISSIKDELDPTFREMSFFYSEENKPPDTEELDMEVENMENIPLDPASTRQPCAAIVPSSGCTGGTPPPSAQQLSPMQGPSTPLLGPVSHSPPGPVASGMGSPGQALDKHSGHVLANGPVVVLQPNFDDIQPYAHMNGGRKNERALPLPQSSAC</sequence>
<keyword evidence="4" id="KW-0808">Transferase</keyword>
<feature type="binding site" evidence="20">
    <location>
        <position position="1151"/>
    </location>
    <ligand>
        <name>ATP</name>
        <dbReference type="ChEBI" id="CHEBI:30616"/>
    </ligand>
</feature>
<keyword evidence="6 22" id="KW-0812">Transmembrane</keyword>